<evidence type="ECO:0000313" key="3">
    <source>
        <dbReference type="Proteomes" id="UP000469185"/>
    </source>
</evidence>
<sequence length="183" mass="18880">MTPAGAAEPATRRVGDRVAVAAVVAMLVVLVAGGCSARQPPAPATAGDGEPARVTRVIDGDTFDAELADGATERVRIAQVDTPERDECGYDEATAALEDLILGTTVALSTTARGPDTDPHGRLLRVVSAAGQDAGEHLIRAGAARWGRRYSGEDPDLATAYHDAERAASSASRGLWTACGWTS</sequence>
<dbReference type="SMART" id="SM00318">
    <property type="entry name" value="SNc"/>
    <property type="match status" value="1"/>
</dbReference>
<dbReference type="RefSeq" id="WP_163819335.1">
    <property type="nucleotide sequence ID" value="NZ_JAAGOB010000007.1"/>
</dbReference>
<gene>
    <name evidence="2" type="ORF">G1H11_14685</name>
</gene>
<evidence type="ECO:0000313" key="2">
    <source>
        <dbReference type="EMBL" id="NED96554.1"/>
    </source>
</evidence>
<dbReference type="Gene3D" id="2.40.50.90">
    <property type="match status" value="1"/>
</dbReference>
<dbReference type="SUPFAM" id="SSF50199">
    <property type="entry name" value="Staphylococcal nuclease"/>
    <property type="match status" value="1"/>
</dbReference>
<dbReference type="EMBL" id="JAAGOB010000007">
    <property type="protein sequence ID" value="NED96554.1"/>
    <property type="molecule type" value="Genomic_DNA"/>
</dbReference>
<reference evidence="2 3" key="1">
    <citation type="submission" date="2020-02" db="EMBL/GenBank/DDBJ databases">
        <authorList>
            <person name="Li X.-J."/>
            <person name="Feng X.-M."/>
        </authorList>
    </citation>
    <scope>NUCLEOTIDE SEQUENCE [LARGE SCALE GENOMIC DNA]</scope>
    <source>
        <strain evidence="2 3">CGMCC 4.7225</strain>
    </source>
</reference>
<feature type="domain" description="TNase-like" evidence="1">
    <location>
        <begin position="48"/>
        <end position="178"/>
    </location>
</feature>
<organism evidence="2 3">
    <name type="scientific">Phytoactinopolyspora alkaliphila</name>
    <dbReference type="NCBI Taxonomy" id="1783498"/>
    <lineage>
        <taxon>Bacteria</taxon>
        <taxon>Bacillati</taxon>
        <taxon>Actinomycetota</taxon>
        <taxon>Actinomycetes</taxon>
        <taxon>Jiangellales</taxon>
        <taxon>Jiangellaceae</taxon>
        <taxon>Phytoactinopolyspora</taxon>
    </lineage>
</organism>
<dbReference type="AlphaFoldDB" id="A0A6N9YNJ9"/>
<keyword evidence="3" id="KW-1185">Reference proteome</keyword>
<dbReference type="InterPro" id="IPR035437">
    <property type="entry name" value="SNase_OB-fold_sf"/>
</dbReference>
<dbReference type="Proteomes" id="UP000469185">
    <property type="component" value="Unassembled WGS sequence"/>
</dbReference>
<proteinExistence type="predicted"/>
<dbReference type="InterPro" id="IPR016071">
    <property type="entry name" value="Staphylococal_nuclease_OB-fold"/>
</dbReference>
<dbReference type="PROSITE" id="PS50830">
    <property type="entry name" value="TNASE_3"/>
    <property type="match status" value="1"/>
</dbReference>
<accession>A0A6N9YNJ9</accession>
<name>A0A6N9YNJ9_9ACTN</name>
<dbReference type="Pfam" id="PF00565">
    <property type="entry name" value="SNase"/>
    <property type="match status" value="1"/>
</dbReference>
<comment type="caution">
    <text evidence="2">The sequence shown here is derived from an EMBL/GenBank/DDBJ whole genome shotgun (WGS) entry which is preliminary data.</text>
</comment>
<evidence type="ECO:0000259" key="1">
    <source>
        <dbReference type="PROSITE" id="PS50830"/>
    </source>
</evidence>
<protein>
    <recommendedName>
        <fullName evidence="1">TNase-like domain-containing protein</fullName>
    </recommendedName>
</protein>